<feature type="compositionally biased region" description="Low complexity" evidence="10">
    <location>
        <begin position="251"/>
        <end position="262"/>
    </location>
</feature>
<evidence type="ECO:0000259" key="11">
    <source>
        <dbReference type="PROSITE" id="PS50157"/>
    </source>
</evidence>
<feature type="non-terminal residue" evidence="12">
    <location>
        <position position="1"/>
    </location>
</feature>
<dbReference type="InterPro" id="IPR003120">
    <property type="entry name" value="Ste12"/>
</dbReference>
<dbReference type="Gene3D" id="3.30.160.60">
    <property type="entry name" value="Classic Zinc Finger"/>
    <property type="match status" value="2"/>
</dbReference>
<proteinExistence type="inferred from homology"/>
<dbReference type="PROSITE" id="PS50157">
    <property type="entry name" value="ZINC_FINGER_C2H2_2"/>
    <property type="match status" value="2"/>
</dbReference>
<sequence>LARIDELKYFLATATNSWDPNVPVKTFPLPAGESISCVLWNNLFHITGTDIVRSLIYRFHAFGRPVSNLKKFEEGIFSDLRNLKPGIDACLEEPKSEFLDMLYKNSCIRTQKKQKVFYWFSVPHDRLFLDALERDLKREKMGTEVTSIAVTEPATSLSLDATQELFDQLRKSMSLSAAATAQALGEQVIPQTTFKDPSDSWKDGQERPSCLHYDTSPSIQDIPARENYSNTHPPTTTTAFGQPDFRPTRQSTSSSDSSTDDVLSILDDHTSFPEAQTYAPKIFRPTELSISRAIGRLDIDGSHDQLQSPTASINIASVATVGSLAAVTPPSSTIKTKQLFGMFSLFEGSPSYKQRRRRATSFSSLMGQKQTHPHSLSIAAHATTVCREDGSDSERVFTCPLGSCGRLFKRLEHLKRHMRTHTMERPYVCPLCGKRFSRSDNLSQHRKTHQKLQSKQTKEEGDNDKD</sequence>
<dbReference type="InterPro" id="IPR036236">
    <property type="entry name" value="Znf_C2H2_sf"/>
</dbReference>
<dbReference type="GO" id="GO:0005634">
    <property type="term" value="C:nucleus"/>
    <property type="evidence" value="ECO:0007669"/>
    <property type="project" value="UniProtKB-SubCell"/>
</dbReference>
<gene>
    <name evidence="12" type="ORF">PHYBLDRAFT_87970</name>
</gene>
<dbReference type="FunFam" id="3.30.160.60:FF:000446">
    <property type="entry name" value="Zinc finger protein"/>
    <property type="match status" value="1"/>
</dbReference>
<dbReference type="GO" id="GO:0008270">
    <property type="term" value="F:zinc ion binding"/>
    <property type="evidence" value="ECO:0007669"/>
    <property type="project" value="UniProtKB-KW"/>
</dbReference>
<evidence type="ECO:0000256" key="3">
    <source>
        <dbReference type="ARBA" id="ARBA00022771"/>
    </source>
</evidence>
<dbReference type="VEuPathDB" id="FungiDB:PHYBLDRAFT_87970"/>
<dbReference type="PANTHER" id="PTHR47427">
    <property type="entry name" value="PROTEIN STE12"/>
    <property type="match status" value="1"/>
</dbReference>
<organism evidence="12 13">
    <name type="scientific">Phycomyces blakesleeanus (strain ATCC 8743b / DSM 1359 / FGSC 10004 / NBRC 33097 / NRRL 1555)</name>
    <dbReference type="NCBI Taxonomy" id="763407"/>
    <lineage>
        <taxon>Eukaryota</taxon>
        <taxon>Fungi</taxon>
        <taxon>Fungi incertae sedis</taxon>
        <taxon>Mucoromycota</taxon>
        <taxon>Mucoromycotina</taxon>
        <taxon>Mucoromycetes</taxon>
        <taxon>Mucorales</taxon>
        <taxon>Phycomycetaceae</taxon>
        <taxon>Phycomyces</taxon>
    </lineage>
</organism>
<keyword evidence="13" id="KW-1185">Reference proteome</keyword>
<keyword evidence="3 9" id="KW-0863">Zinc-finger</keyword>
<comment type="subcellular location">
    <subcellularLocation>
        <location evidence="1">Nucleus</location>
    </subcellularLocation>
</comment>
<feature type="compositionally biased region" description="Polar residues" evidence="10">
    <location>
        <begin position="227"/>
        <end position="240"/>
    </location>
</feature>
<feature type="compositionally biased region" description="Basic and acidic residues" evidence="10">
    <location>
        <begin position="456"/>
        <end position="466"/>
    </location>
</feature>
<dbReference type="InterPro" id="IPR013087">
    <property type="entry name" value="Znf_C2H2_type"/>
</dbReference>
<evidence type="ECO:0000313" key="12">
    <source>
        <dbReference type="EMBL" id="OAD65905.1"/>
    </source>
</evidence>
<evidence type="ECO:0000256" key="2">
    <source>
        <dbReference type="ARBA" id="ARBA00022723"/>
    </source>
</evidence>
<dbReference type="GO" id="GO:1990526">
    <property type="term" value="C:Ste12p-Dig1p-Dig2p complex"/>
    <property type="evidence" value="ECO:0007669"/>
    <property type="project" value="TreeGrafter"/>
</dbReference>
<dbReference type="PANTHER" id="PTHR47427:SF1">
    <property type="entry name" value="PROTEIN STE12"/>
    <property type="match status" value="1"/>
</dbReference>
<evidence type="ECO:0000313" key="13">
    <source>
        <dbReference type="Proteomes" id="UP000077315"/>
    </source>
</evidence>
<evidence type="ECO:0000256" key="4">
    <source>
        <dbReference type="ARBA" id="ARBA00022833"/>
    </source>
</evidence>
<keyword evidence="5" id="KW-0805">Transcription regulation</keyword>
<dbReference type="GeneID" id="29004587"/>
<dbReference type="GO" id="GO:1990527">
    <property type="term" value="C:Tec1p-Ste12p-Dig1p complex"/>
    <property type="evidence" value="ECO:0007669"/>
    <property type="project" value="TreeGrafter"/>
</dbReference>
<keyword evidence="6" id="KW-0804">Transcription</keyword>
<dbReference type="EMBL" id="KV441007">
    <property type="protein sequence ID" value="OAD65905.1"/>
    <property type="molecule type" value="Genomic_DNA"/>
</dbReference>
<protein>
    <submittedName>
        <fullName evidence="12">C2H2-type zinc finger transcription factor</fullName>
    </submittedName>
</protein>
<evidence type="ECO:0000256" key="1">
    <source>
        <dbReference type="ARBA" id="ARBA00004123"/>
    </source>
</evidence>
<feature type="domain" description="C2H2-type" evidence="11">
    <location>
        <begin position="397"/>
        <end position="426"/>
    </location>
</feature>
<dbReference type="InterPro" id="IPR052127">
    <property type="entry name" value="STE12_transcription_factor"/>
</dbReference>
<evidence type="ECO:0000256" key="6">
    <source>
        <dbReference type="ARBA" id="ARBA00023163"/>
    </source>
</evidence>
<dbReference type="FunFam" id="3.30.160.60:FF:000414">
    <property type="entry name" value="Zinc finger protein 398"/>
    <property type="match status" value="1"/>
</dbReference>
<dbReference type="PROSITE" id="PS00028">
    <property type="entry name" value="ZINC_FINGER_C2H2_1"/>
    <property type="match status" value="2"/>
</dbReference>
<feature type="region of interest" description="Disordered" evidence="10">
    <location>
        <begin position="440"/>
        <end position="466"/>
    </location>
</feature>
<evidence type="ECO:0000256" key="5">
    <source>
        <dbReference type="ARBA" id="ARBA00023015"/>
    </source>
</evidence>
<reference evidence="13" key="1">
    <citation type="submission" date="2015-06" db="EMBL/GenBank/DDBJ databases">
        <title>Expansion of signal transduction pathways in fungi by whole-genome duplication.</title>
        <authorList>
            <consortium name="DOE Joint Genome Institute"/>
            <person name="Corrochano L.M."/>
            <person name="Kuo A."/>
            <person name="Marcet-Houben M."/>
            <person name="Polaino S."/>
            <person name="Salamov A."/>
            <person name="Villalobos J.M."/>
            <person name="Alvarez M.I."/>
            <person name="Avalos J."/>
            <person name="Benito E.P."/>
            <person name="Benoit I."/>
            <person name="Burger G."/>
            <person name="Camino L.P."/>
            <person name="Canovas D."/>
            <person name="Cerda-Olmedo E."/>
            <person name="Cheng J.-F."/>
            <person name="Dominguez A."/>
            <person name="Elias M."/>
            <person name="Eslava A.P."/>
            <person name="Glaser F."/>
            <person name="Grimwood J."/>
            <person name="Gutierrez G."/>
            <person name="Heitman J."/>
            <person name="Henrissat B."/>
            <person name="Iturriaga E.A."/>
            <person name="Lang B.F."/>
            <person name="Lavin J.L."/>
            <person name="Lee S."/>
            <person name="Li W."/>
            <person name="Lindquist E."/>
            <person name="Lopez-Garcia S."/>
            <person name="Luque E.M."/>
            <person name="Marcos A.T."/>
            <person name="Martin J."/>
            <person name="McCluskey K."/>
            <person name="Medina H.R."/>
            <person name="Miralles-Duran A."/>
            <person name="Miyazaki A."/>
            <person name="Munoz-Torres E."/>
            <person name="Oguiza J.A."/>
            <person name="Ohm R."/>
            <person name="Olmedo M."/>
            <person name="Orejas M."/>
            <person name="Ortiz-Castellanos L."/>
            <person name="Pisabarro A.G."/>
            <person name="Rodriguez-Romero J."/>
            <person name="Ruiz-Herrera J."/>
            <person name="Ruiz-Vazquez R."/>
            <person name="Sanz C."/>
            <person name="Schackwitz W."/>
            <person name="Schmutz J."/>
            <person name="Shahriari M."/>
            <person name="Shelest E."/>
            <person name="Silva-Franco F."/>
            <person name="Soanes D."/>
            <person name="Syed K."/>
            <person name="Tagua V.G."/>
            <person name="Talbot N.J."/>
            <person name="Thon M."/>
            <person name="De vries R.P."/>
            <person name="Wiebenga A."/>
            <person name="Yadav J.S."/>
            <person name="Braun E.L."/>
            <person name="Baker S."/>
            <person name="Garre V."/>
            <person name="Horwitz B."/>
            <person name="Torres-Martinez S."/>
            <person name="Idnurm A."/>
            <person name="Herrera-Estrella A."/>
            <person name="Gabaldon T."/>
            <person name="Grigoriev I.V."/>
        </authorList>
    </citation>
    <scope>NUCLEOTIDE SEQUENCE [LARGE SCALE GENOMIC DNA]</scope>
    <source>
        <strain evidence="13">NRRL 1555(-)</strain>
    </source>
</reference>
<dbReference type="Pfam" id="PF13465">
    <property type="entry name" value="zf-H2C2_2"/>
    <property type="match status" value="1"/>
</dbReference>
<accession>A0A162WAK3</accession>
<name>A0A162WAK3_PHYB8</name>
<keyword evidence="7" id="KW-0539">Nucleus</keyword>
<dbReference type="SMART" id="SM00355">
    <property type="entry name" value="ZnF_C2H2"/>
    <property type="match status" value="2"/>
</dbReference>
<keyword evidence="2" id="KW-0479">Metal-binding</keyword>
<dbReference type="STRING" id="763407.A0A162WAK3"/>
<dbReference type="RefSeq" id="XP_018283945.1">
    <property type="nucleotide sequence ID" value="XM_018443682.1"/>
</dbReference>
<evidence type="ECO:0000256" key="10">
    <source>
        <dbReference type="SAM" id="MobiDB-lite"/>
    </source>
</evidence>
<feature type="domain" description="C2H2-type" evidence="11">
    <location>
        <begin position="427"/>
        <end position="454"/>
    </location>
</feature>
<dbReference type="GO" id="GO:0003700">
    <property type="term" value="F:DNA-binding transcription factor activity"/>
    <property type="evidence" value="ECO:0007669"/>
    <property type="project" value="InterPro"/>
</dbReference>
<dbReference type="Proteomes" id="UP000077315">
    <property type="component" value="Unassembled WGS sequence"/>
</dbReference>
<evidence type="ECO:0000256" key="9">
    <source>
        <dbReference type="PROSITE-ProRule" id="PRU00042"/>
    </source>
</evidence>
<dbReference type="SMART" id="SM00424">
    <property type="entry name" value="STE"/>
    <property type="match status" value="1"/>
</dbReference>
<comment type="similarity">
    <text evidence="8">Belongs to the STE12 transcription factor family.</text>
</comment>
<dbReference type="SUPFAM" id="SSF57667">
    <property type="entry name" value="beta-beta-alpha zinc fingers"/>
    <property type="match status" value="1"/>
</dbReference>
<evidence type="ECO:0000256" key="7">
    <source>
        <dbReference type="ARBA" id="ARBA00023242"/>
    </source>
</evidence>
<dbReference type="OrthoDB" id="1095242at2759"/>
<feature type="non-terminal residue" evidence="12">
    <location>
        <position position="466"/>
    </location>
</feature>
<evidence type="ECO:0000256" key="8">
    <source>
        <dbReference type="ARBA" id="ARBA00024345"/>
    </source>
</evidence>
<dbReference type="InParanoid" id="A0A162WAK3"/>
<feature type="compositionally biased region" description="Basic and acidic residues" evidence="10">
    <location>
        <begin position="196"/>
        <end position="206"/>
    </location>
</feature>
<dbReference type="AlphaFoldDB" id="A0A162WAK3"/>
<feature type="region of interest" description="Disordered" evidence="10">
    <location>
        <begin position="189"/>
        <end position="262"/>
    </location>
</feature>
<dbReference type="Pfam" id="PF02200">
    <property type="entry name" value="STE"/>
    <property type="match status" value="1"/>
</dbReference>
<keyword evidence="4" id="KW-0862">Zinc</keyword>